<dbReference type="EMBL" id="JAQIBD010000001">
    <property type="protein sequence ID" value="MDM5270651.1"/>
    <property type="molecule type" value="Genomic_DNA"/>
</dbReference>
<evidence type="ECO:0000313" key="3">
    <source>
        <dbReference type="Proteomes" id="UP001169069"/>
    </source>
</evidence>
<accession>A0ABT7QWF0</accession>
<evidence type="ECO:0000313" key="2">
    <source>
        <dbReference type="EMBL" id="MDM5270651.1"/>
    </source>
</evidence>
<protein>
    <recommendedName>
        <fullName evidence="4">Oxygen tolerance</fullName>
    </recommendedName>
</protein>
<reference evidence="2" key="1">
    <citation type="submission" date="2023-01" db="EMBL/GenBank/DDBJ databases">
        <title>Sulfurovum sp. zt1-1 genome assembly.</title>
        <authorList>
            <person name="Wang J."/>
        </authorList>
    </citation>
    <scope>NUCLEOTIDE SEQUENCE</scope>
    <source>
        <strain evidence="2">Zt1-1</strain>
    </source>
</reference>
<keyword evidence="1" id="KW-0472">Membrane</keyword>
<feature type="transmembrane region" description="Helical" evidence="1">
    <location>
        <begin position="289"/>
        <end position="309"/>
    </location>
</feature>
<keyword evidence="1" id="KW-0812">Transmembrane</keyword>
<evidence type="ECO:0008006" key="4">
    <source>
        <dbReference type="Google" id="ProtNLM"/>
    </source>
</evidence>
<proteinExistence type="predicted"/>
<sequence>MKNSLGKSVITFIIFSSISLLYGEGFTSKALLNKESAYIKEPVLLTFDIKQTDYSKVMFFEFTLTENEAYEFYRLDAKVEDRYQNAQIHYTYLLYPLKSGVIDIGFELVKKVTTKEDVAYSFSGDRDNVKRMTTTDSIIKLEPLKLTVKPIPEGTLLVGDFTLTHQVKTHEASAHEPIPFSVEIKGTGYPPILNNIFLSTDDYILFKEEPQVNTIRSAKHTYNTVVYPMAMSSAKSFTFNEVKIKSFNPKTQKSYMLTIPAQAFNIKPVAQSSLIDKVDSPAPIKVTDWSWIGTFLGYIVVFISGFFTAKSVQWHKKEKIKNDPFIEQINQTSDPKTLLRLLIAEDSKKFAPAIEKIEAHIYQNKPLDLKAIKKELNA</sequence>
<keyword evidence="3" id="KW-1185">Reference proteome</keyword>
<evidence type="ECO:0000256" key="1">
    <source>
        <dbReference type="SAM" id="Phobius"/>
    </source>
</evidence>
<dbReference type="Proteomes" id="UP001169069">
    <property type="component" value="Unassembled WGS sequence"/>
</dbReference>
<keyword evidence="1" id="KW-1133">Transmembrane helix</keyword>
<organism evidence="2 3">
    <name type="scientific">Sulfurovum zhangzhouensis</name>
    <dbReference type="NCBI Taxonomy" id="3019067"/>
    <lineage>
        <taxon>Bacteria</taxon>
        <taxon>Pseudomonadati</taxon>
        <taxon>Campylobacterota</taxon>
        <taxon>Epsilonproteobacteria</taxon>
        <taxon>Campylobacterales</taxon>
        <taxon>Sulfurovaceae</taxon>
        <taxon>Sulfurovum</taxon>
    </lineage>
</organism>
<comment type="caution">
    <text evidence="2">The sequence shown here is derived from an EMBL/GenBank/DDBJ whole genome shotgun (WGS) entry which is preliminary data.</text>
</comment>
<gene>
    <name evidence="2" type="ORF">PGH07_00495</name>
</gene>
<name>A0ABT7QWF0_9BACT</name>
<dbReference type="RefSeq" id="WP_289411928.1">
    <property type="nucleotide sequence ID" value="NZ_JAQIBD010000001.1"/>
</dbReference>